<dbReference type="OrthoDB" id="1517790at2759"/>
<dbReference type="Gene3D" id="3.80.10.10">
    <property type="entry name" value="Ribonuclease Inhibitor"/>
    <property type="match status" value="1"/>
</dbReference>
<comment type="subcellular location">
    <subcellularLocation>
        <location evidence="1">Cytoplasm</location>
    </subcellularLocation>
</comment>
<dbReference type="PANTHER" id="PTHR15454:SF69">
    <property type="entry name" value="SERINE_THREONINE-PROTEIN KINASE 11-INTERACTING PROTEIN"/>
    <property type="match status" value="1"/>
</dbReference>
<keyword evidence="3" id="KW-0433">Leucine-rich repeat</keyword>
<sequence length="249" mass="26925">HTLTLPPLVPPNRNAFAHGRGFSLASSPSSGSVDADLTLPTAALPLSLIVSQPFADTLRVLEVKGRRANAAFMLPEADGPFLPHLEELSLEGCNLGDEVPLMIGEDKKRDDLFGTLARLFPSLRTLDLSYNLVSSAPMTSTMLSSLVLSAPGRAGLRHLRLRGNRLADLDGFAGLAKELFVDGSGDKARWTLEELDVRDNAVEALGGELGLLPLEVFLVEGNLFRIPARRVWEREGTKGLLAWLRGRLA</sequence>
<keyword evidence="4" id="KW-0677">Repeat</keyword>
<evidence type="ECO:0000313" key="5">
    <source>
        <dbReference type="EMBL" id="TFY59712.1"/>
    </source>
</evidence>
<dbReference type="EMBL" id="SEOQ01000602">
    <property type="protein sequence ID" value="TFY59712.1"/>
    <property type="molecule type" value="Genomic_DNA"/>
</dbReference>
<evidence type="ECO:0000313" key="6">
    <source>
        <dbReference type="Proteomes" id="UP000298327"/>
    </source>
</evidence>
<evidence type="ECO:0000256" key="2">
    <source>
        <dbReference type="ARBA" id="ARBA00022490"/>
    </source>
</evidence>
<name>A0A4Y9YC17_9AGAM</name>
<keyword evidence="6" id="KW-1185">Reference proteome</keyword>
<evidence type="ECO:0000256" key="3">
    <source>
        <dbReference type="ARBA" id="ARBA00022614"/>
    </source>
</evidence>
<dbReference type="AlphaFoldDB" id="A0A4Y9YC17"/>
<evidence type="ECO:0000256" key="4">
    <source>
        <dbReference type="ARBA" id="ARBA00022737"/>
    </source>
</evidence>
<gene>
    <name evidence="5" type="ORF">EVG20_g7685</name>
</gene>
<dbReference type="SUPFAM" id="SSF52047">
    <property type="entry name" value="RNI-like"/>
    <property type="match status" value="1"/>
</dbReference>
<proteinExistence type="predicted"/>
<comment type="caution">
    <text evidence="5">The sequence shown here is derived from an EMBL/GenBank/DDBJ whole genome shotgun (WGS) entry which is preliminary data.</text>
</comment>
<dbReference type="GO" id="GO:0005737">
    <property type="term" value="C:cytoplasm"/>
    <property type="evidence" value="ECO:0007669"/>
    <property type="project" value="UniProtKB-SubCell"/>
</dbReference>
<dbReference type="PANTHER" id="PTHR15454">
    <property type="entry name" value="NISCHARIN RELATED"/>
    <property type="match status" value="1"/>
</dbReference>
<accession>A0A4Y9YC17</accession>
<keyword evidence="2" id="KW-0963">Cytoplasm</keyword>
<dbReference type="Proteomes" id="UP000298327">
    <property type="component" value="Unassembled WGS sequence"/>
</dbReference>
<organism evidence="5 6">
    <name type="scientific">Dentipellis fragilis</name>
    <dbReference type="NCBI Taxonomy" id="205917"/>
    <lineage>
        <taxon>Eukaryota</taxon>
        <taxon>Fungi</taxon>
        <taxon>Dikarya</taxon>
        <taxon>Basidiomycota</taxon>
        <taxon>Agaricomycotina</taxon>
        <taxon>Agaricomycetes</taxon>
        <taxon>Russulales</taxon>
        <taxon>Hericiaceae</taxon>
        <taxon>Dentipellis</taxon>
    </lineage>
</organism>
<protein>
    <submittedName>
        <fullName evidence="5">Uncharacterized protein</fullName>
    </submittedName>
</protein>
<dbReference type="InterPro" id="IPR032675">
    <property type="entry name" value="LRR_dom_sf"/>
</dbReference>
<evidence type="ECO:0000256" key="1">
    <source>
        <dbReference type="ARBA" id="ARBA00004496"/>
    </source>
</evidence>
<reference evidence="5 6" key="1">
    <citation type="submission" date="2019-02" db="EMBL/GenBank/DDBJ databases">
        <title>Genome sequencing of the rare red list fungi Dentipellis fragilis.</title>
        <authorList>
            <person name="Buettner E."/>
            <person name="Kellner H."/>
        </authorList>
    </citation>
    <scope>NUCLEOTIDE SEQUENCE [LARGE SCALE GENOMIC DNA]</scope>
    <source>
        <strain evidence="5 6">DSM 105465</strain>
    </source>
</reference>
<feature type="non-terminal residue" evidence="5">
    <location>
        <position position="1"/>
    </location>
</feature>
<dbReference type="InterPro" id="IPR001611">
    <property type="entry name" value="Leu-rich_rpt"/>
</dbReference>
<dbReference type="Pfam" id="PF13516">
    <property type="entry name" value="LRR_6"/>
    <property type="match status" value="2"/>
</dbReference>
<dbReference type="PROSITE" id="PS51450">
    <property type="entry name" value="LRR"/>
    <property type="match status" value="1"/>
</dbReference>